<protein>
    <submittedName>
        <fullName evidence="1">Uncharacterized protein</fullName>
    </submittedName>
</protein>
<comment type="caution">
    <text evidence="1">The sequence shown here is derived from an EMBL/GenBank/DDBJ whole genome shotgun (WGS) entry which is preliminary data.</text>
</comment>
<organism evidence="1 2">
    <name type="scientific">Roseateles toxinivorans</name>
    <dbReference type="NCBI Taxonomy" id="270368"/>
    <lineage>
        <taxon>Bacteria</taxon>
        <taxon>Pseudomonadati</taxon>
        <taxon>Pseudomonadota</taxon>
        <taxon>Betaproteobacteria</taxon>
        <taxon>Burkholderiales</taxon>
        <taxon>Sphaerotilaceae</taxon>
        <taxon>Roseateles</taxon>
    </lineage>
</organism>
<dbReference type="OrthoDB" id="8909886at2"/>
<dbReference type="RefSeq" id="WP_133700134.1">
    <property type="nucleotide sequence ID" value="NZ_SNXS01000002.1"/>
</dbReference>
<name>A0A4V3CTK7_9BURK</name>
<dbReference type="EMBL" id="SNXS01000002">
    <property type="protein sequence ID" value="TDP72684.1"/>
    <property type="molecule type" value="Genomic_DNA"/>
</dbReference>
<dbReference type="Proteomes" id="UP000295361">
    <property type="component" value="Unassembled WGS sequence"/>
</dbReference>
<dbReference type="InParanoid" id="A0A4V3CTK7"/>
<proteinExistence type="predicted"/>
<keyword evidence="2" id="KW-1185">Reference proteome</keyword>
<accession>A0A4V3CTK7</accession>
<sequence length="124" mass="13008">MPNTYYVQAQVDTPTGQIAVANYYIDKKCSQPATLPLSVALSAGACTIIQATDSTLTLVGAVFKTIGGVPVLTSNNFYPASQGSVSISMPTDDMVTKGVVLLFSDPLQVSALYPTSDPQITNET</sequence>
<evidence type="ECO:0000313" key="1">
    <source>
        <dbReference type="EMBL" id="TDP72684.1"/>
    </source>
</evidence>
<evidence type="ECO:0000313" key="2">
    <source>
        <dbReference type="Proteomes" id="UP000295361"/>
    </source>
</evidence>
<gene>
    <name evidence="1" type="ORF">DES47_102429</name>
</gene>
<dbReference type="AlphaFoldDB" id="A0A4V3CTK7"/>
<reference evidence="1 2" key="1">
    <citation type="submission" date="2019-03" db="EMBL/GenBank/DDBJ databases">
        <title>Genomic Encyclopedia of Type Strains, Phase IV (KMG-IV): sequencing the most valuable type-strain genomes for metagenomic binning, comparative biology and taxonomic classification.</title>
        <authorList>
            <person name="Goeker M."/>
        </authorList>
    </citation>
    <scope>NUCLEOTIDE SEQUENCE [LARGE SCALE GENOMIC DNA]</scope>
    <source>
        <strain evidence="1 2">DSM 16998</strain>
    </source>
</reference>